<dbReference type="AlphaFoldDB" id="A0A9Q0J5U5"/>
<proteinExistence type="predicted"/>
<dbReference type="PANTHER" id="PTHR20938:SF0">
    <property type="entry name" value="INTEGRATOR COMPLEX SUBUNIT 4"/>
    <property type="match status" value="1"/>
</dbReference>
<dbReference type="GO" id="GO:0005768">
    <property type="term" value="C:endosome"/>
    <property type="evidence" value="ECO:0007669"/>
    <property type="project" value="TreeGrafter"/>
</dbReference>
<dbReference type="EMBL" id="JAKUCV010005561">
    <property type="protein sequence ID" value="KAJ4830686.1"/>
    <property type="molecule type" value="Genomic_DNA"/>
</dbReference>
<organism evidence="1 2">
    <name type="scientific">Turnera subulata</name>
    <dbReference type="NCBI Taxonomy" id="218843"/>
    <lineage>
        <taxon>Eukaryota</taxon>
        <taxon>Viridiplantae</taxon>
        <taxon>Streptophyta</taxon>
        <taxon>Embryophyta</taxon>
        <taxon>Tracheophyta</taxon>
        <taxon>Spermatophyta</taxon>
        <taxon>Magnoliopsida</taxon>
        <taxon>eudicotyledons</taxon>
        <taxon>Gunneridae</taxon>
        <taxon>Pentapetalae</taxon>
        <taxon>rosids</taxon>
        <taxon>fabids</taxon>
        <taxon>Malpighiales</taxon>
        <taxon>Passifloraceae</taxon>
        <taxon>Turnera</taxon>
    </lineage>
</organism>
<evidence type="ECO:0000313" key="1">
    <source>
        <dbReference type="EMBL" id="KAJ4830686.1"/>
    </source>
</evidence>
<name>A0A9Q0J5U5_9ROSI</name>
<comment type="caution">
    <text evidence="1">The sequence shown here is derived from an EMBL/GenBank/DDBJ whole genome shotgun (WGS) entry which is preliminary data.</text>
</comment>
<evidence type="ECO:0000313" key="2">
    <source>
        <dbReference type="Proteomes" id="UP001141552"/>
    </source>
</evidence>
<gene>
    <name evidence="1" type="ORF">Tsubulata_028402</name>
</gene>
<dbReference type="GO" id="GO:0010496">
    <property type="term" value="P:intercellular transport"/>
    <property type="evidence" value="ECO:0007669"/>
    <property type="project" value="TreeGrafter"/>
</dbReference>
<reference evidence="1" key="2">
    <citation type="journal article" date="2023" name="Plants (Basel)">
        <title>Annotation of the Turnera subulata (Passifloraceae) Draft Genome Reveals the S-Locus Evolved after the Divergence of Turneroideae from Passifloroideae in a Stepwise Manner.</title>
        <authorList>
            <person name="Henning P.M."/>
            <person name="Roalson E.H."/>
            <person name="Mir W."/>
            <person name="McCubbin A.G."/>
            <person name="Shore J.S."/>
        </authorList>
    </citation>
    <scope>NUCLEOTIDE SEQUENCE</scope>
    <source>
        <strain evidence="1">F60SS</strain>
    </source>
</reference>
<dbReference type="InterPro" id="IPR011989">
    <property type="entry name" value="ARM-like"/>
</dbReference>
<dbReference type="InterPro" id="IPR016024">
    <property type="entry name" value="ARM-type_fold"/>
</dbReference>
<dbReference type="SUPFAM" id="SSF48371">
    <property type="entry name" value="ARM repeat"/>
    <property type="match status" value="1"/>
</dbReference>
<keyword evidence="2" id="KW-1185">Reference proteome</keyword>
<accession>A0A9Q0J5U5</accession>
<protein>
    <recommendedName>
        <fullName evidence="3">Protein SIEL</fullName>
    </recommendedName>
</protein>
<dbReference type="OrthoDB" id="18190at2759"/>
<dbReference type="Proteomes" id="UP001141552">
    <property type="component" value="Unassembled WGS sequence"/>
</dbReference>
<evidence type="ECO:0008006" key="3">
    <source>
        <dbReference type="Google" id="ProtNLM"/>
    </source>
</evidence>
<dbReference type="Gene3D" id="1.25.10.10">
    <property type="entry name" value="Leucine-rich Repeat Variant"/>
    <property type="match status" value="1"/>
</dbReference>
<dbReference type="PANTHER" id="PTHR20938">
    <property type="entry name" value="INTEGRATOR COMPLEX SUBUNIT 4"/>
    <property type="match status" value="1"/>
</dbReference>
<reference evidence="1" key="1">
    <citation type="submission" date="2022-02" db="EMBL/GenBank/DDBJ databases">
        <authorList>
            <person name="Henning P.M."/>
            <person name="McCubbin A.G."/>
            <person name="Shore J.S."/>
        </authorList>
    </citation>
    <scope>NUCLEOTIDE SEQUENCE</scope>
    <source>
        <strain evidence="1">F60SS</strain>
        <tissue evidence="1">Leaves</tissue>
    </source>
</reference>
<sequence length="971" mass="108770">MEQHLLGACENSLVAVNNDSKLLRLQTLASIRSLIINPHTSDSTLSSLLETLTRSLQLPTADPLASHHSLKLLADLASRRPHLAPIILDSVRSANLLSADSPRLAVDALSALASISESDRNSPRIELDDQLFVSLCFGPSVTARLWLLRNAERLGLQSHVLFTVFLGFTKDPYPYVREAALDGLAGLCRNGVVLEDVGAIEGCFCRALELLQDSEDSVRCAAVRVVSEWGRMLVAANNEEDKRAWSDLVFIQLCSMVRDMNAGVRVEAFNALGKVQMLSEDVLLQSLSKKVLKIVKEKESVHRYPTERIKTFTSIAAGAFVHGLEDEFQEVRKSACHSLRMLVVLSTEFAGHALDLLMDMLNDDSMAVRLEAMETMHHMATFECLKVQETHMHMFLGTLLDNSALIRSTARKIFKLVKLPTLGLFRLSINGLLENLEMHPQDEAEVFLILFYMGQNHGKFASRIIKEVSQEVEPVCGEELVLDSARVAAFLVLSISAPLSRELGGQRIAHRFFSYAVTLLGRISSALRDIVDQNTLLVYLTQCSRSSNSFPMEVEGGALSLPVVDCVPGHTNLDVSTMSGIEMQQTGNGTSEEWSLTSCKLGDVAFVGEQLEEREKPMRVVNCILAKMKYLWQLVQSRCANQALKILRACKEEIAMVASESPEFGSAVAFTLQYIRVMKPFIRIWEHVVSKVQSYKVLQLEILFAKLDGRLREMRCRFVGFSKELEVHVLELVLVTSILKLSKLEICCYRDTICQLCDTISCLDSLQKDGSIELSIFVVEVKKTLPEVDTSMDFGCCSPLFKLVDLFTPKQINLSRRIRHISAEVEVLDNDAERPFVFVTGLPVSIPLGIMLRNVTTNNRLWVRITMSEDLTEYVFLDLVRLEVFDEVKKFKFVAPFYQTPKAVSVMLRVSIGMLRQQFANCSLHLSSSVIAFLCYPDLLGQTVERLFVWICASAYQSPSVGRIRSFRVRY</sequence>